<dbReference type="PANTHER" id="PTHR38597">
    <property type="entry name" value="BLL3834 PROTEIN"/>
    <property type="match status" value="1"/>
</dbReference>
<dbReference type="EMBL" id="UINC01166409">
    <property type="protein sequence ID" value="SVD68348.1"/>
    <property type="molecule type" value="Genomic_DNA"/>
</dbReference>
<feature type="non-terminal residue" evidence="1">
    <location>
        <position position="75"/>
    </location>
</feature>
<organism evidence="1">
    <name type="scientific">marine metagenome</name>
    <dbReference type="NCBI Taxonomy" id="408172"/>
    <lineage>
        <taxon>unclassified sequences</taxon>
        <taxon>metagenomes</taxon>
        <taxon>ecological metagenomes</taxon>
    </lineage>
</organism>
<gene>
    <name evidence="1" type="ORF">METZ01_LOCUS421202</name>
</gene>
<reference evidence="1" key="1">
    <citation type="submission" date="2018-05" db="EMBL/GenBank/DDBJ databases">
        <authorList>
            <person name="Lanie J.A."/>
            <person name="Ng W.-L."/>
            <person name="Kazmierczak K.M."/>
            <person name="Andrzejewski T.M."/>
            <person name="Davidsen T.M."/>
            <person name="Wayne K.J."/>
            <person name="Tettelin H."/>
            <person name="Glass J.I."/>
            <person name="Rusch D."/>
            <person name="Podicherti R."/>
            <person name="Tsui H.-C.T."/>
            <person name="Winkler M.E."/>
        </authorList>
    </citation>
    <scope>NUCLEOTIDE SEQUENCE</scope>
</reference>
<sequence length="75" mass="7831">MISGIANMPLHFGVCPTFISNRMGDMGSAIIESVIEHHGTSEALTRLSSAHWLTALGALSGFQFNSSGLATVLLG</sequence>
<dbReference type="AlphaFoldDB" id="A0A382XD99"/>
<name>A0A382XD99_9ZZZZ</name>
<accession>A0A382XD99</accession>
<dbReference type="Pfam" id="PF05559">
    <property type="entry name" value="DUF763"/>
    <property type="match status" value="1"/>
</dbReference>
<evidence type="ECO:0000313" key="1">
    <source>
        <dbReference type="EMBL" id="SVD68348.1"/>
    </source>
</evidence>
<dbReference type="InterPro" id="IPR008482">
    <property type="entry name" value="DUF763"/>
</dbReference>
<dbReference type="PANTHER" id="PTHR38597:SF1">
    <property type="entry name" value="BLL3834 PROTEIN"/>
    <property type="match status" value="1"/>
</dbReference>
<protein>
    <submittedName>
        <fullName evidence="1">Uncharacterized protein</fullName>
    </submittedName>
</protein>
<proteinExistence type="predicted"/>